<proteinExistence type="inferred from homology"/>
<dbReference type="EMBL" id="CP004885">
    <property type="protein sequence ID" value="AGX87545.1"/>
    <property type="molecule type" value="Genomic_DNA"/>
</dbReference>
<evidence type="ECO:0000256" key="8">
    <source>
        <dbReference type="ARBA" id="ARBA00031423"/>
    </source>
</evidence>
<dbReference type="AlphaFoldDB" id="U5N8A8"/>
<dbReference type="GO" id="GO:0005975">
    <property type="term" value="P:carbohydrate metabolic process"/>
    <property type="evidence" value="ECO:0007669"/>
    <property type="project" value="InterPro"/>
</dbReference>
<dbReference type="PATRIC" id="fig|946483.4.peg.1473"/>
<keyword evidence="7 10" id="KW-0119">Carbohydrate metabolism</keyword>
<evidence type="ECO:0000256" key="4">
    <source>
        <dbReference type="ARBA" id="ARBA00020295"/>
    </source>
</evidence>
<evidence type="ECO:0000256" key="7">
    <source>
        <dbReference type="ARBA" id="ARBA00023277"/>
    </source>
</evidence>
<dbReference type="SUPFAM" id="SSF51445">
    <property type="entry name" value="(Trans)glycosidases"/>
    <property type="match status" value="1"/>
</dbReference>
<dbReference type="InterPro" id="IPR003385">
    <property type="entry name" value="Glyco_hydro_77"/>
</dbReference>
<evidence type="ECO:0000256" key="3">
    <source>
        <dbReference type="ARBA" id="ARBA00012560"/>
    </source>
</evidence>
<comment type="catalytic activity">
    <reaction evidence="1 10">
        <text>Transfers a segment of a (1-&gt;4)-alpha-D-glucan to a new position in an acceptor, which may be glucose or a (1-&gt;4)-alpha-D-glucan.</text>
        <dbReference type="EC" id="2.4.1.25"/>
    </reaction>
</comment>
<evidence type="ECO:0000256" key="10">
    <source>
        <dbReference type="RuleBase" id="RU361207"/>
    </source>
</evidence>
<dbReference type="STRING" id="946483.Cenrod_1459"/>
<comment type="similarity">
    <text evidence="2 10">Belongs to the disproportionating enzyme family.</text>
</comment>
<evidence type="ECO:0000256" key="1">
    <source>
        <dbReference type="ARBA" id="ARBA00000439"/>
    </source>
</evidence>
<protein>
    <recommendedName>
        <fullName evidence="4 10">4-alpha-glucanotransferase</fullName>
        <ecNumber evidence="3 10">2.4.1.25</ecNumber>
    </recommendedName>
    <alternativeName>
        <fullName evidence="8 10">Amylomaltase</fullName>
    </alternativeName>
    <alternativeName>
        <fullName evidence="9 10">Disproportionating enzyme</fullName>
    </alternativeName>
</protein>
<dbReference type="KEGG" id="cbx:Cenrod_1459"/>
<dbReference type="eggNOG" id="COG1640">
    <property type="taxonomic scope" value="Bacteria"/>
</dbReference>
<keyword evidence="5 10" id="KW-0328">Glycosyltransferase</keyword>
<evidence type="ECO:0000313" key="12">
    <source>
        <dbReference type="Proteomes" id="UP000017184"/>
    </source>
</evidence>
<dbReference type="PANTHER" id="PTHR32438">
    <property type="entry name" value="4-ALPHA-GLUCANOTRANSFERASE DPE1, CHLOROPLASTIC/AMYLOPLASTIC"/>
    <property type="match status" value="1"/>
</dbReference>
<evidence type="ECO:0000256" key="2">
    <source>
        <dbReference type="ARBA" id="ARBA00005684"/>
    </source>
</evidence>
<dbReference type="GO" id="GO:0004134">
    <property type="term" value="F:4-alpha-glucanotransferase activity"/>
    <property type="evidence" value="ECO:0007669"/>
    <property type="project" value="UniProtKB-EC"/>
</dbReference>
<dbReference type="PANTHER" id="PTHR32438:SF5">
    <property type="entry name" value="4-ALPHA-GLUCANOTRANSFERASE DPE1, CHLOROPLASTIC_AMYLOPLASTIC"/>
    <property type="match status" value="1"/>
</dbReference>
<dbReference type="NCBIfam" id="NF011080">
    <property type="entry name" value="PRK14508.1-3"/>
    <property type="match status" value="1"/>
</dbReference>
<sequence>MDFFEHQRCSGVLLHPTSLPGPHGSGDLGPNSYYFVDWLHAAGQSLWQTLPVGPAGCGDSPYMGTSAFAGNPLLVAFEPMVVRGWIDGHALHATFSAERVQYSLVNPWRLARLREAFEGFERKATEEDHAAMRSWAKTQRHWLDDYVLFMAIDHAMLPAQWPEWPRELVQRDPQALQQAREDHAAEIAFWTFVQWQFDVQWKALKSYAHSRGVRIVGDMPIFVAHHSADCWARPDLFQLDEKGHTTVVAGVPPDFFSATGQRWGNPLYDWGAMQADGYRWWVARVRRQLELADAVRIDHFRGFVDYWEIPADEPTAIAGRWRAGPGMELFEALTRALGELPIIAEDLGIITPEVTALRERIGLPGMRVLQFAFTEDMDHPFLPHNYEANTVVYIGTHDNDTVQGWWKACSARERTLANLYLDVEDREVHWAMLRAAALSVARMAICQFQDVLGLDTTHRMNTPGTTGDCWSWRFQWEWVHHDMGERLLRLTAVSGRCPLDRIHLPH</sequence>
<keyword evidence="12" id="KW-1185">Reference proteome</keyword>
<evidence type="ECO:0000256" key="6">
    <source>
        <dbReference type="ARBA" id="ARBA00022679"/>
    </source>
</evidence>
<accession>U5N8A8</accession>
<evidence type="ECO:0000256" key="5">
    <source>
        <dbReference type="ARBA" id="ARBA00022676"/>
    </source>
</evidence>
<reference evidence="11 12" key="1">
    <citation type="journal article" date="2013" name="Genome Biol.">
        <title>Genomic analysis reveals key aspects of prokaryotic symbiosis in the phototrophic consortium "Chlorochromatium aggregatum".</title>
        <authorList>
            <person name="Liu Z."/>
            <person name="Muller J."/>
            <person name="Li T."/>
            <person name="Alvey R.M."/>
            <person name="Vogl K."/>
            <person name="Frigaard N.U."/>
            <person name="Rockwell N.C."/>
            <person name="Boyd E.S."/>
            <person name="Tomsho L.P."/>
            <person name="Schuster S.C."/>
            <person name="Henke P."/>
            <person name="Rohde M."/>
            <person name="Overmann J."/>
            <person name="Bryant D.A."/>
        </authorList>
    </citation>
    <scope>NUCLEOTIDE SEQUENCE [LARGE SCALE GENOMIC DNA]</scope>
    <source>
        <strain evidence="11">CR</strain>
    </source>
</reference>
<gene>
    <name evidence="11" type="primary">malQ</name>
    <name evidence="11" type="ORF">Cenrod_1459</name>
</gene>
<dbReference type="Pfam" id="PF02446">
    <property type="entry name" value="Glyco_hydro_77"/>
    <property type="match status" value="1"/>
</dbReference>
<dbReference type="OrthoDB" id="9761577at2"/>
<dbReference type="InterPro" id="IPR017853">
    <property type="entry name" value="GH"/>
</dbReference>
<dbReference type="Gene3D" id="3.20.20.80">
    <property type="entry name" value="Glycosidases"/>
    <property type="match status" value="1"/>
</dbReference>
<dbReference type="NCBIfam" id="TIGR00217">
    <property type="entry name" value="malQ"/>
    <property type="match status" value="1"/>
</dbReference>
<dbReference type="RefSeq" id="WP_022773079.1">
    <property type="nucleotide sequence ID" value="NC_022576.1"/>
</dbReference>
<name>U5N8A8_9BURK</name>
<dbReference type="Proteomes" id="UP000017184">
    <property type="component" value="Chromosome"/>
</dbReference>
<dbReference type="HOGENOM" id="CLU_014132_1_0_4"/>
<organism evidence="11 12">
    <name type="scientific">Candidatus Symbiobacter mobilis CR</name>
    <dbReference type="NCBI Taxonomy" id="946483"/>
    <lineage>
        <taxon>Bacteria</taxon>
        <taxon>Pseudomonadati</taxon>
        <taxon>Pseudomonadota</taxon>
        <taxon>Betaproteobacteria</taxon>
        <taxon>Burkholderiales</taxon>
        <taxon>Comamonadaceae</taxon>
    </lineage>
</organism>
<keyword evidence="6 10" id="KW-0808">Transferase</keyword>
<dbReference type="EC" id="2.4.1.25" evidence="3 10"/>
<evidence type="ECO:0000313" key="11">
    <source>
        <dbReference type="EMBL" id="AGX87545.1"/>
    </source>
</evidence>
<evidence type="ECO:0000256" key="9">
    <source>
        <dbReference type="ARBA" id="ARBA00031501"/>
    </source>
</evidence>